<gene>
    <name evidence="2" type="ORF">POPTR_008G077600</name>
</gene>
<sequence length="91" mass="10015">MTNHQAPPGTAQRPSATKHPQAPPNAHQTPPGAVSVQASRCGLRPSFKLRSPDQYSVERKKKIEGDPSVISTNKVFEICPLRLQVLFLFLI</sequence>
<name>A0A2K1ZDK5_POPTR</name>
<accession>A0A2K1ZDK5</accession>
<dbReference type="InParanoid" id="A0A2K1ZDK5"/>
<reference evidence="2 3" key="1">
    <citation type="journal article" date="2006" name="Science">
        <title>The genome of black cottonwood, Populus trichocarpa (Torr. &amp; Gray).</title>
        <authorList>
            <person name="Tuskan G.A."/>
            <person name="Difazio S."/>
            <person name="Jansson S."/>
            <person name="Bohlmann J."/>
            <person name="Grigoriev I."/>
            <person name="Hellsten U."/>
            <person name="Putnam N."/>
            <person name="Ralph S."/>
            <person name="Rombauts S."/>
            <person name="Salamov A."/>
            <person name="Schein J."/>
            <person name="Sterck L."/>
            <person name="Aerts A."/>
            <person name="Bhalerao R.R."/>
            <person name="Bhalerao R.P."/>
            <person name="Blaudez D."/>
            <person name="Boerjan W."/>
            <person name="Brun A."/>
            <person name="Brunner A."/>
            <person name="Busov V."/>
            <person name="Campbell M."/>
            <person name="Carlson J."/>
            <person name="Chalot M."/>
            <person name="Chapman J."/>
            <person name="Chen G.L."/>
            <person name="Cooper D."/>
            <person name="Coutinho P.M."/>
            <person name="Couturier J."/>
            <person name="Covert S."/>
            <person name="Cronk Q."/>
            <person name="Cunningham R."/>
            <person name="Davis J."/>
            <person name="Degroeve S."/>
            <person name="Dejardin A."/>
            <person name="Depamphilis C."/>
            <person name="Detter J."/>
            <person name="Dirks B."/>
            <person name="Dubchak I."/>
            <person name="Duplessis S."/>
            <person name="Ehlting J."/>
            <person name="Ellis B."/>
            <person name="Gendler K."/>
            <person name="Goodstein D."/>
            <person name="Gribskov M."/>
            <person name="Grimwood J."/>
            <person name="Groover A."/>
            <person name="Gunter L."/>
            <person name="Hamberger B."/>
            <person name="Heinze B."/>
            <person name="Helariutta Y."/>
            <person name="Henrissat B."/>
            <person name="Holligan D."/>
            <person name="Holt R."/>
            <person name="Huang W."/>
            <person name="Islam-Faridi N."/>
            <person name="Jones S."/>
            <person name="Jones-Rhoades M."/>
            <person name="Jorgensen R."/>
            <person name="Joshi C."/>
            <person name="Kangasjarvi J."/>
            <person name="Karlsson J."/>
            <person name="Kelleher C."/>
            <person name="Kirkpatrick R."/>
            <person name="Kirst M."/>
            <person name="Kohler A."/>
            <person name="Kalluri U."/>
            <person name="Larimer F."/>
            <person name="Leebens-Mack J."/>
            <person name="Leple J.C."/>
            <person name="Locascio P."/>
            <person name="Lou Y."/>
            <person name="Lucas S."/>
            <person name="Martin F."/>
            <person name="Montanini B."/>
            <person name="Napoli C."/>
            <person name="Nelson D.R."/>
            <person name="Nelson C."/>
            <person name="Nieminen K."/>
            <person name="Nilsson O."/>
            <person name="Pereda V."/>
            <person name="Peter G."/>
            <person name="Philippe R."/>
            <person name="Pilate G."/>
            <person name="Poliakov A."/>
            <person name="Razumovskaya J."/>
            <person name="Richardson P."/>
            <person name="Rinaldi C."/>
            <person name="Ritland K."/>
            <person name="Rouze P."/>
            <person name="Ryaboy D."/>
            <person name="Schmutz J."/>
            <person name="Schrader J."/>
            <person name="Segerman B."/>
            <person name="Shin H."/>
            <person name="Siddiqui A."/>
            <person name="Sterky F."/>
            <person name="Terry A."/>
            <person name="Tsai C.J."/>
            <person name="Uberbacher E."/>
            <person name="Unneberg P."/>
            <person name="Vahala J."/>
            <person name="Wall K."/>
            <person name="Wessler S."/>
            <person name="Yang G."/>
            <person name="Yin T."/>
            <person name="Douglas C."/>
            <person name="Marra M."/>
            <person name="Sandberg G."/>
            <person name="Van de Peer Y."/>
            <person name="Rokhsar D."/>
        </authorList>
    </citation>
    <scope>NUCLEOTIDE SEQUENCE [LARGE SCALE GENOMIC DNA]</scope>
    <source>
        <strain evidence="3">cv. Nisqually</strain>
    </source>
</reference>
<evidence type="ECO:0000256" key="1">
    <source>
        <dbReference type="SAM" id="MobiDB-lite"/>
    </source>
</evidence>
<feature type="region of interest" description="Disordered" evidence="1">
    <location>
        <begin position="1"/>
        <end position="37"/>
    </location>
</feature>
<keyword evidence="3" id="KW-1185">Reference proteome</keyword>
<evidence type="ECO:0000313" key="2">
    <source>
        <dbReference type="EMBL" id="PNT23358.1"/>
    </source>
</evidence>
<evidence type="ECO:0000313" key="3">
    <source>
        <dbReference type="Proteomes" id="UP000006729"/>
    </source>
</evidence>
<protein>
    <submittedName>
        <fullName evidence="2">Uncharacterized protein</fullName>
    </submittedName>
</protein>
<proteinExistence type="predicted"/>
<dbReference type="Proteomes" id="UP000006729">
    <property type="component" value="Chromosome 8"/>
</dbReference>
<dbReference type="EMBL" id="CM009297">
    <property type="protein sequence ID" value="PNT23358.1"/>
    <property type="molecule type" value="Genomic_DNA"/>
</dbReference>
<organism evidence="2 3">
    <name type="scientific">Populus trichocarpa</name>
    <name type="common">Western balsam poplar</name>
    <name type="synonym">Populus balsamifera subsp. trichocarpa</name>
    <dbReference type="NCBI Taxonomy" id="3694"/>
    <lineage>
        <taxon>Eukaryota</taxon>
        <taxon>Viridiplantae</taxon>
        <taxon>Streptophyta</taxon>
        <taxon>Embryophyta</taxon>
        <taxon>Tracheophyta</taxon>
        <taxon>Spermatophyta</taxon>
        <taxon>Magnoliopsida</taxon>
        <taxon>eudicotyledons</taxon>
        <taxon>Gunneridae</taxon>
        <taxon>Pentapetalae</taxon>
        <taxon>rosids</taxon>
        <taxon>fabids</taxon>
        <taxon>Malpighiales</taxon>
        <taxon>Salicaceae</taxon>
        <taxon>Saliceae</taxon>
        <taxon>Populus</taxon>
    </lineage>
</organism>
<dbReference type="AlphaFoldDB" id="A0A2K1ZDK5"/>